<feature type="region of interest" description="Disordered" evidence="5">
    <location>
        <begin position="104"/>
        <end position="161"/>
    </location>
</feature>
<evidence type="ECO:0000256" key="4">
    <source>
        <dbReference type="ARBA" id="ARBA00023242"/>
    </source>
</evidence>
<evidence type="ECO:0000313" key="8">
    <source>
        <dbReference type="Proteomes" id="UP000631114"/>
    </source>
</evidence>
<sequence length="301" mass="33398">MEQEFSSTFGTELPSFPPSFSSYEKVGLSFQPHPHYSSGFFNNEPTASSHFQLGFPLPLVPTSELAPLPLTCFTYNSSSSSSLQQQQQPIFDSLPDLNLKLPKPEPIEYQQPNFDTQLPEASSNGLKRKKPSSCLTPFNANSTPFPKTPKPSTPNVIPSSELARKRRKLVSEKTLVLEKLMPWEKKMNMASMLGEAQKYIKFLQAQVGVLQSMPYLSSFRPLMENSSNNDAAGLSFGGLEKLNRQQLLQVLVNSPVAQTFLSSKESCVFSLEQVVFLKRVTDAKANLLQKLVLLAAASSRD</sequence>
<dbReference type="CDD" id="cd11393">
    <property type="entry name" value="bHLH_AtbHLH_like"/>
    <property type="match status" value="1"/>
</dbReference>
<keyword evidence="8" id="KW-1185">Reference proteome</keyword>
<dbReference type="OrthoDB" id="1610519at2759"/>
<dbReference type="PANTHER" id="PTHR45914">
    <property type="entry name" value="TRANSCRIPTION FACTOR HEC3-RELATED"/>
    <property type="match status" value="1"/>
</dbReference>
<dbReference type="EMBL" id="JADFTS010000004">
    <property type="protein sequence ID" value="KAF9611911.1"/>
    <property type="molecule type" value="Genomic_DNA"/>
</dbReference>
<gene>
    <name evidence="7" type="ORF">IFM89_036694</name>
</gene>
<evidence type="ECO:0000313" key="7">
    <source>
        <dbReference type="EMBL" id="KAF9611911.1"/>
    </source>
</evidence>
<keyword evidence="4" id="KW-0539">Nucleus</keyword>
<dbReference type="InterPro" id="IPR011598">
    <property type="entry name" value="bHLH_dom"/>
</dbReference>
<dbReference type="InterPro" id="IPR045239">
    <property type="entry name" value="bHLH95_bHLH"/>
</dbReference>
<dbReference type="InterPro" id="IPR045843">
    <property type="entry name" value="IND-like"/>
</dbReference>
<dbReference type="GO" id="GO:0005634">
    <property type="term" value="C:nucleus"/>
    <property type="evidence" value="ECO:0007669"/>
    <property type="project" value="UniProtKB-SubCell"/>
</dbReference>
<dbReference type="Gene3D" id="4.10.280.10">
    <property type="entry name" value="Helix-loop-helix DNA-binding domain"/>
    <property type="match status" value="1"/>
</dbReference>
<evidence type="ECO:0000256" key="1">
    <source>
        <dbReference type="ARBA" id="ARBA00004123"/>
    </source>
</evidence>
<dbReference type="PROSITE" id="PS50888">
    <property type="entry name" value="BHLH"/>
    <property type="match status" value="1"/>
</dbReference>
<dbReference type="GO" id="GO:0046983">
    <property type="term" value="F:protein dimerization activity"/>
    <property type="evidence" value="ECO:0007669"/>
    <property type="project" value="InterPro"/>
</dbReference>
<feature type="domain" description="BHLH" evidence="6">
    <location>
        <begin position="154"/>
        <end position="203"/>
    </location>
</feature>
<feature type="compositionally biased region" description="Polar residues" evidence="5">
    <location>
        <begin position="110"/>
        <end position="125"/>
    </location>
</feature>
<dbReference type="PANTHER" id="PTHR45914:SF24">
    <property type="entry name" value="BHLH DOMAIN-CONTAINING PROTEIN"/>
    <property type="match status" value="1"/>
</dbReference>
<organism evidence="7 8">
    <name type="scientific">Coptis chinensis</name>
    <dbReference type="NCBI Taxonomy" id="261450"/>
    <lineage>
        <taxon>Eukaryota</taxon>
        <taxon>Viridiplantae</taxon>
        <taxon>Streptophyta</taxon>
        <taxon>Embryophyta</taxon>
        <taxon>Tracheophyta</taxon>
        <taxon>Spermatophyta</taxon>
        <taxon>Magnoliopsida</taxon>
        <taxon>Ranunculales</taxon>
        <taxon>Ranunculaceae</taxon>
        <taxon>Coptidoideae</taxon>
        <taxon>Coptis</taxon>
    </lineage>
</organism>
<evidence type="ECO:0000256" key="5">
    <source>
        <dbReference type="SAM" id="MobiDB-lite"/>
    </source>
</evidence>
<dbReference type="InterPro" id="IPR036638">
    <property type="entry name" value="HLH_DNA-bd_sf"/>
</dbReference>
<dbReference type="GO" id="GO:0003700">
    <property type="term" value="F:DNA-binding transcription factor activity"/>
    <property type="evidence" value="ECO:0007669"/>
    <property type="project" value="InterPro"/>
</dbReference>
<dbReference type="SUPFAM" id="SSF47459">
    <property type="entry name" value="HLH, helix-loop-helix DNA-binding domain"/>
    <property type="match status" value="1"/>
</dbReference>
<accession>A0A835I618</accession>
<protein>
    <recommendedName>
        <fullName evidence="6">BHLH domain-containing protein</fullName>
    </recommendedName>
</protein>
<comment type="subcellular location">
    <subcellularLocation>
        <location evidence="1">Nucleus</location>
    </subcellularLocation>
</comment>
<reference evidence="7 8" key="1">
    <citation type="submission" date="2020-10" db="EMBL/GenBank/DDBJ databases">
        <title>The Coptis chinensis genome and diversification of protoberbering-type alkaloids.</title>
        <authorList>
            <person name="Wang B."/>
            <person name="Shu S."/>
            <person name="Song C."/>
            <person name="Liu Y."/>
        </authorList>
    </citation>
    <scope>NUCLEOTIDE SEQUENCE [LARGE SCALE GENOMIC DNA]</scope>
    <source>
        <strain evidence="7">HL-2020</strain>
        <tissue evidence="7">Leaf</tissue>
    </source>
</reference>
<evidence type="ECO:0000256" key="3">
    <source>
        <dbReference type="ARBA" id="ARBA00023163"/>
    </source>
</evidence>
<dbReference type="SMART" id="SM00353">
    <property type="entry name" value="HLH"/>
    <property type="match status" value="1"/>
</dbReference>
<evidence type="ECO:0000256" key="2">
    <source>
        <dbReference type="ARBA" id="ARBA00023015"/>
    </source>
</evidence>
<name>A0A835I618_9MAGN</name>
<evidence type="ECO:0000259" key="6">
    <source>
        <dbReference type="PROSITE" id="PS50888"/>
    </source>
</evidence>
<comment type="caution">
    <text evidence="7">The sequence shown here is derived from an EMBL/GenBank/DDBJ whole genome shotgun (WGS) entry which is preliminary data.</text>
</comment>
<keyword evidence="2" id="KW-0805">Transcription regulation</keyword>
<dbReference type="AlphaFoldDB" id="A0A835I618"/>
<dbReference type="Proteomes" id="UP000631114">
    <property type="component" value="Unassembled WGS sequence"/>
</dbReference>
<keyword evidence="3" id="KW-0804">Transcription</keyword>
<proteinExistence type="predicted"/>